<evidence type="ECO:0000256" key="6">
    <source>
        <dbReference type="ARBA" id="ARBA00022741"/>
    </source>
</evidence>
<comment type="cofactor">
    <cofactor evidence="1">
        <name>Mg(2+)</name>
        <dbReference type="ChEBI" id="CHEBI:18420"/>
    </cofactor>
</comment>
<keyword evidence="10" id="KW-0443">Lipid metabolism</keyword>
<reference evidence="14 15" key="1">
    <citation type="submission" date="2020-02" db="EMBL/GenBank/DDBJ databases">
        <authorList>
            <person name="Kim Y.B."/>
            <person name="Roh S.W."/>
        </authorList>
    </citation>
    <scope>NUCLEOTIDE SEQUENCE [LARGE SCALE GENOMIC DNA]</scope>
    <source>
        <strain evidence="14 15">DSM 103574</strain>
    </source>
</reference>
<evidence type="ECO:0000256" key="7">
    <source>
        <dbReference type="ARBA" id="ARBA00022777"/>
    </source>
</evidence>
<keyword evidence="3" id="KW-0444">Lipid biosynthesis</keyword>
<dbReference type="PANTHER" id="PTHR12358">
    <property type="entry name" value="SPHINGOSINE KINASE"/>
    <property type="match status" value="1"/>
</dbReference>
<evidence type="ECO:0000313" key="14">
    <source>
        <dbReference type="EMBL" id="QIB68915.1"/>
    </source>
</evidence>
<dbReference type="PANTHER" id="PTHR12358:SF106">
    <property type="entry name" value="LIPID KINASE YEGS"/>
    <property type="match status" value="1"/>
</dbReference>
<dbReference type="NCBIfam" id="NF009605">
    <property type="entry name" value="PRK13059.1"/>
    <property type="match status" value="1"/>
</dbReference>
<evidence type="ECO:0000256" key="5">
    <source>
        <dbReference type="ARBA" id="ARBA00022723"/>
    </source>
</evidence>
<dbReference type="AlphaFoldDB" id="A0A858BV37"/>
<dbReference type="Gene3D" id="2.60.200.40">
    <property type="match status" value="1"/>
</dbReference>
<dbReference type="InterPro" id="IPR017438">
    <property type="entry name" value="ATP-NAD_kinase_N"/>
</dbReference>
<dbReference type="PROSITE" id="PS50146">
    <property type="entry name" value="DAGK"/>
    <property type="match status" value="1"/>
</dbReference>
<gene>
    <name evidence="14" type="ORF">Ami103574_06080</name>
</gene>
<dbReference type="Gene3D" id="3.40.50.10330">
    <property type="entry name" value="Probable inorganic polyphosphate/atp-NAD kinase, domain 1"/>
    <property type="match status" value="1"/>
</dbReference>
<proteinExistence type="inferred from homology"/>
<keyword evidence="4" id="KW-0808">Transferase</keyword>
<dbReference type="Pfam" id="PF19279">
    <property type="entry name" value="YegS_C"/>
    <property type="match status" value="1"/>
</dbReference>
<dbReference type="InterPro" id="IPR005218">
    <property type="entry name" value="Diacylglycerol/lipid_kinase"/>
</dbReference>
<evidence type="ECO:0000259" key="13">
    <source>
        <dbReference type="PROSITE" id="PS50146"/>
    </source>
</evidence>
<evidence type="ECO:0000256" key="1">
    <source>
        <dbReference type="ARBA" id="ARBA00001946"/>
    </source>
</evidence>
<dbReference type="EMBL" id="CP048649">
    <property type="protein sequence ID" value="QIB68915.1"/>
    <property type="molecule type" value="Genomic_DNA"/>
</dbReference>
<keyword evidence="6" id="KW-0547">Nucleotide-binding</keyword>
<dbReference type="RefSeq" id="WP_163065778.1">
    <property type="nucleotide sequence ID" value="NZ_CP048649.1"/>
</dbReference>
<dbReference type="KEGG" id="abut:Ami103574_06080"/>
<dbReference type="GO" id="GO:0046872">
    <property type="term" value="F:metal ion binding"/>
    <property type="evidence" value="ECO:0007669"/>
    <property type="project" value="UniProtKB-KW"/>
</dbReference>
<dbReference type="GO" id="GO:0004143">
    <property type="term" value="F:ATP-dependent diacylglycerol kinase activity"/>
    <property type="evidence" value="ECO:0007669"/>
    <property type="project" value="TreeGrafter"/>
</dbReference>
<evidence type="ECO:0000256" key="12">
    <source>
        <dbReference type="ARBA" id="ARBA00023264"/>
    </source>
</evidence>
<dbReference type="GO" id="GO:0008654">
    <property type="term" value="P:phospholipid biosynthetic process"/>
    <property type="evidence" value="ECO:0007669"/>
    <property type="project" value="UniProtKB-KW"/>
</dbReference>
<dbReference type="InterPro" id="IPR050187">
    <property type="entry name" value="Lipid_Phosphate_FormReg"/>
</dbReference>
<keyword evidence="5" id="KW-0479">Metal-binding</keyword>
<evidence type="ECO:0000256" key="4">
    <source>
        <dbReference type="ARBA" id="ARBA00022679"/>
    </source>
</evidence>
<evidence type="ECO:0000256" key="3">
    <source>
        <dbReference type="ARBA" id="ARBA00022516"/>
    </source>
</evidence>
<sequence>MNNKEMARKRVLLFYNPYSGNGMFKNNLDLIISRFQSAGYIVEPVRAGQGEELDSVFSFMDQSQFHQVIAAGGDGTINICVNAMLRNNIDLPLTVMPAGTANDFAYYFDLPHDINEMMDIALGGKYTYADVGKVNDKYFINVAAMGMLVDVSQKTDPNLKNTLGILSYYLKGLTEVTNLRPIPVKLTSGEFSGEENMYFMLVMNGRSAGGFKKISPNSEINDGLLDVMLFKEMPILEFGPLLVNILQGNHQENKNVIYFKTNDLTIESTQEVSTDVDGEKGENFPLHFTVLPSKLKISTRYQDMKGPFW</sequence>
<keyword evidence="12" id="KW-1208">Phospholipid metabolism</keyword>
<evidence type="ECO:0000256" key="2">
    <source>
        <dbReference type="ARBA" id="ARBA00005983"/>
    </source>
</evidence>
<evidence type="ECO:0000256" key="8">
    <source>
        <dbReference type="ARBA" id="ARBA00022840"/>
    </source>
</evidence>
<dbReference type="GO" id="GO:0005524">
    <property type="term" value="F:ATP binding"/>
    <property type="evidence" value="ECO:0007669"/>
    <property type="project" value="UniProtKB-KW"/>
</dbReference>
<protein>
    <submittedName>
        <fullName evidence="14">YegS/Rv2252/BmrU family lipid kinase</fullName>
    </submittedName>
</protein>
<dbReference type="SUPFAM" id="SSF111331">
    <property type="entry name" value="NAD kinase/diacylglycerol kinase-like"/>
    <property type="match status" value="1"/>
</dbReference>
<keyword evidence="8" id="KW-0067">ATP-binding</keyword>
<evidence type="ECO:0000313" key="15">
    <source>
        <dbReference type="Proteomes" id="UP000466848"/>
    </source>
</evidence>
<comment type="similarity">
    <text evidence="2">Belongs to the diacylglycerol/lipid kinase family.</text>
</comment>
<dbReference type="SMART" id="SM00046">
    <property type="entry name" value="DAGKc"/>
    <property type="match status" value="1"/>
</dbReference>
<dbReference type="Pfam" id="PF00781">
    <property type="entry name" value="DAGK_cat"/>
    <property type="match status" value="1"/>
</dbReference>
<organism evidence="14 15">
    <name type="scientific">Aminipila butyrica</name>
    <dbReference type="NCBI Taxonomy" id="433296"/>
    <lineage>
        <taxon>Bacteria</taxon>
        <taxon>Bacillati</taxon>
        <taxon>Bacillota</taxon>
        <taxon>Clostridia</taxon>
        <taxon>Peptostreptococcales</taxon>
        <taxon>Anaerovoracaceae</taxon>
        <taxon>Aminipila</taxon>
    </lineage>
</organism>
<keyword evidence="9" id="KW-0460">Magnesium</keyword>
<name>A0A858BV37_9FIRM</name>
<dbReference type="InterPro" id="IPR045540">
    <property type="entry name" value="YegS/DAGK_C"/>
</dbReference>
<dbReference type="GO" id="GO:0005886">
    <property type="term" value="C:plasma membrane"/>
    <property type="evidence" value="ECO:0007669"/>
    <property type="project" value="TreeGrafter"/>
</dbReference>
<dbReference type="InterPro" id="IPR016064">
    <property type="entry name" value="NAD/diacylglycerol_kinase_sf"/>
</dbReference>
<evidence type="ECO:0000256" key="10">
    <source>
        <dbReference type="ARBA" id="ARBA00023098"/>
    </source>
</evidence>
<keyword evidence="7 14" id="KW-0418">Kinase</keyword>
<dbReference type="InterPro" id="IPR001206">
    <property type="entry name" value="Diacylglycerol_kinase_cat_dom"/>
</dbReference>
<evidence type="ECO:0000256" key="11">
    <source>
        <dbReference type="ARBA" id="ARBA00023209"/>
    </source>
</evidence>
<accession>A0A858BV37</accession>
<dbReference type="Proteomes" id="UP000466848">
    <property type="component" value="Chromosome"/>
</dbReference>
<evidence type="ECO:0000256" key="9">
    <source>
        <dbReference type="ARBA" id="ARBA00022842"/>
    </source>
</evidence>
<dbReference type="NCBIfam" id="TIGR00147">
    <property type="entry name" value="YegS/Rv2252/BmrU family lipid kinase"/>
    <property type="match status" value="1"/>
</dbReference>
<keyword evidence="11" id="KW-0594">Phospholipid biosynthesis</keyword>
<keyword evidence="15" id="KW-1185">Reference proteome</keyword>
<feature type="domain" description="DAGKc" evidence="13">
    <location>
        <begin position="6"/>
        <end position="138"/>
    </location>
</feature>